<proteinExistence type="predicted"/>
<feature type="transmembrane region" description="Helical" evidence="1">
    <location>
        <begin position="74"/>
        <end position="90"/>
    </location>
</feature>
<reference evidence="2 3" key="1">
    <citation type="submission" date="2019-03" db="EMBL/GenBank/DDBJ databases">
        <title>Draft genome sequences of novel Actinobacteria.</title>
        <authorList>
            <person name="Sahin N."/>
            <person name="Ay H."/>
            <person name="Saygin H."/>
        </authorList>
    </citation>
    <scope>NUCLEOTIDE SEQUENCE [LARGE SCALE GENOMIC DNA]</scope>
    <source>
        <strain evidence="2 3">CH32</strain>
    </source>
</reference>
<dbReference type="Proteomes" id="UP000295302">
    <property type="component" value="Unassembled WGS sequence"/>
</dbReference>
<sequence>MSKRTINVVAALTLTAGALGLGAGGASGGLAGSPSRREPLHVRHSALLVDVGLAAVAVVLFVAVALATGVRSPWQGVIPLALFLGALLLVRRRLPMTVLLLSVAGIFVYHLTSFSPAGWIWPAPAGDRGAPGTGRGSAAFSSSVLSVRAVR</sequence>
<keyword evidence="3" id="KW-1185">Reference proteome</keyword>
<gene>
    <name evidence="2" type="ORF">E1286_15645</name>
</gene>
<keyword evidence="1" id="KW-0472">Membrane</keyword>
<dbReference type="RefSeq" id="WP_132613083.1">
    <property type="nucleotide sequence ID" value="NZ_SMKQ01000038.1"/>
</dbReference>
<evidence type="ECO:0000313" key="2">
    <source>
        <dbReference type="EMBL" id="TDD48351.1"/>
    </source>
</evidence>
<feature type="transmembrane region" description="Helical" evidence="1">
    <location>
        <begin position="47"/>
        <end position="67"/>
    </location>
</feature>
<protein>
    <submittedName>
        <fullName evidence="2">Uncharacterized protein</fullName>
    </submittedName>
</protein>
<keyword evidence="1" id="KW-1133">Transmembrane helix</keyword>
<feature type="transmembrane region" description="Helical" evidence="1">
    <location>
        <begin position="96"/>
        <end position="121"/>
    </location>
</feature>
<accession>A0A4R4YSU2</accession>
<keyword evidence="1" id="KW-0812">Transmembrane</keyword>
<comment type="caution">
    <text evidence="2">The sequence shown here is derived from an EMBL/GenBank/DDBJ whole genome shotgun (WGS) entry which is preliminary data.</text>
</comment>
<name>A0A4R4YSU2_9ACTN</name>
<dbReference type="OrthoDB" id="3544198at2"/>
<dbReference type="AlphaFoldDB" id="A0A4R4YSU2"/>
<evidence type="ECO:0000256" key="1">
    <source>
        <dbReference type="SAM" id="Phobius"/>
    </source>
</evidence>
<evidence type="ECO:0000313" key="3">
    <source>
        <dbReference type="Proteomes" id="UP000295302"/>
    </source>
</evidence>
<organism evidence="2 3">
    <name type="scientific">Nonomuraea terrae</name>
    <dbReference type="NCBI Taxonomy" id="2530383"/>
    <lineage>
        <taxon>Bacteria</taxon>
        <taxon>Bacillati</taxon>
        <taxon>Actinomycetota</taxon>
        <taxon>Actinomycetes</taxon>
        <taxon>Streptosporangiales</taxon>
        <taxon>Streptosporangiaceae</taxon>
        <taxon>Nonomuraea</taxon>
    </lineage>
</organism>
<dbReference type="EMBL" id="SMKQ01000038">
    <property type="protein sequence ID" value="TDD48351.1"/>
    <property type="molecule type" value="Genomic_DNA"/>
</dbReference>